<evidence type="ECO:0000256" key="8">
    <source>
        <dbReference type="SAM" id="Phobius"/>
    </source>
</evidence>
<evidence type="ECO:0000256" key="6">
    <source>
        <dbReference type="ARBA" id="ARBA00023136"/>
    </source>
</evidence>
<geneLocation type="mitochondrion" evidence="10"/>
<keyword evidence="6 8" id="KW-0472">Membrane</keyword>
<evidence type="ECO:0000256" key="3">
    <source>
        <dbReference type="ARBA" id="ARBA00022692"/>
    </source>
</evidence>
<evidence type="ECO:0000256" key="4">
    <source>
        <dbReference type="ARBA" id="ARBA00022989"/>
    </source>
</evidence>
<comment type="subcellular location">
    <subcellularLocation>
        <location evidence="1">Mitochondrion membrane</location>
    </subcellularLocation>
</comment>
<comment type="similarity">
    <text evidence="2">Belongs to the ATPase protein YMF19 family.</text>
</comment>
<feature type="transmembrane region" description="Helical" evidence="8">
    <location>
        <begin position="12"/>
        <end position="32"/>
    </location>
</feature>
<evidence type="ECO:0000259" key="9">
    <source>
        <dbReference type="Pfam" id="PF02326"/>
    </source>
</evidence>
<evidence type="ECO:0000256" key="2">
    <source>
        <dbReference type="ARBA" id="ARBA00010946"/>
    </source>
</evidence>
<keyword evidence="7" id="KW-0066">ATP synthesis</keyword>
<feature type="domain" description="ATP synthase YMF19-like N-terminal" evidence="9">
    <location>
        <begin position="2"/>
        <end position="77"/>
    </location>
</feature>
<reference evidence="10" key="1">
    <citation type="journal article" date="2020" name="Mitochondrial DNA Part B Resour">
        <title>The complete mitochondrial genome of the rubber tree endophytic alga Heveochlorella hainangensis.</title>
        <authorList>
            <person name="Yu B."/>
            <person name="Ma S."/>
            <person name="Han B."/>
            <person name="Fu L."/>
            <person name="Tan D."/>
            <person name="Sun X."/>
            <person name="Zhang J."/>
        </authorList>
    </citation>
    <scope>NUCLEOTIDE SEQUENCE</scope>
</reference>
<keyword evidence="3 8" id="KW-0812">Transmembrane</keyword>
<proteinExistence type="inferred from homology"/>
<dbReference type="Pfam" id="PF02326">
    <property type="entry name" value="YMF19"/>
    <property type="match status" value="1"/>
</dbReference>
<keyword evidence="4 8" id="KW-1133">Transmembrane helix</keyword>
<dbReference type="InterPro" id="IPR003319">
    <property type="entry name" value="YMF19-like_N"/>
</dbReference>
<dbReference type="GO" id="GO:0031966">
    <property type="term" value="C:mitochondrial membrane"/>
    <property type="evidence" value="ECO:0007669"/>
    <property type="project" value="UniProtKB-SubCell"/>
</dbReference>
<keyword evidence="5 10" id="KW-0496">Mitochondrion</keyword>
<sequence length="183" mass="21622">MPQLDKVTFLSQFFWFSVFFFGFYLFQLKFFLPELLRILKYRKKKSMFDFSTTFQKESNNIKTSLQFSLQSLIKSLNSETQSFSSKQLQLIENNYLKFNHKLFNEKNLLFLQNVASFFLLNNLQINIVSISDQKILHQSYRGFSDLNAKIGTNTKTSNSESKLNKKSRILFNKIIKRVSSTKV</sequence>
<organism evidence="10">
    <name type="scientific">Jaagichlorella hainangensis</name>
    <dbReference type="NCBI Taxonomy" id="445995"/>
    <lineage>
        <taxon>Eukaryota</taxon>
        <taxon>Viridiplantae</taxon>
        <taxon>Chlorophyta</taxon>
        <taxon>core chlorophytes</taxon>
        <taxon>Trebouxiophyceae</taxon>
        <taxon>Watanabeales</taxon>
        <taxon>Watanabeaceae</taxon>
        <taxon>Jaagichlorella</taxon>
    </lineage>
</organism>
<dbReference type="GeneID" id="55748038"/>
<evidence type="ECO:0000256" key="7">
    <source>
        <dbReference type="ARBA" id="ARBA00023310"/>
    </source>
</evidence>
<protein>
    <submittedName>
        <fullName evidence="10">ATP synthase protein YMF19</fullName>
    </submittedName>
</protein>
<name>A0A6M8UDU4_9CHLO</name>
<evidence type="ECO:0000313" key="10">
    <source>
        <dbReference type="EMBL" id="QKJ84932.1"/>
    </source>
</evidence>
<evidence type="ECO:0000256" key="1">
    <source>
        <dbReference type="ARBA" id="ARBA00004325"/>
    </source>
</evidence>
<dbReference type="EMBL" id="MN966687">
    <property type="protein sequence ID" value="QKJ84932.1"/>
    <property type="molecule type" value="Genomic_DNA"/>
</dbReference>
<dbReference type="AlphaFoldDB" id="A0A6M8UDU4"/>
<accession>A0A6M8UDU4</accession>
<dbReference type="GO" id="GO:0006754">
    <property type="term" value="P:ATP biosynthetic process"/>
    <property type="evidence" value="ECO:0007669"/>
    <property type="project" value="UniProtKB-KW"/>
</dbReference>
<evidence type="ECO:0000256" key="5">
    <source>
        <dbReference type="ARBA" id="ARBA00023128"/>
    </source>
</evidence>
<dbReference type="RefSeq" id="YP_009861076.1">
    <property type="nucleotide sequence ID" value="NC_048968.1"/>
</dbReference>
<gene>
    <name evidence="10" type="primary">ymf19</name>
</gene>